<evidence type="ECO:0000259" key="4">
    <source>
        <dbReference type="PROSITE" id="PS50280"/>
    </source>
</evidence>
<proteinExistence type="predicted"/>
<dbReference type="PROSITE" id="PS50280">
    <property type="entry name" value="SET"/>
    <property type="match status" value="1"/>
</dbReference>
<dbReference type="InterPro" id="IPR001214">
    <property type="entry name" value="SET_dom"/>
</dbReference>
<evidence type="ECO:0000256" key="3">
    <source>
        <dbReference type="ARBA" id="ARBA00022691"/>
    </source>
</evidence>
<accession>A0ABM3GR42</accession>
<keyword evidence="3" id="KW-0949">S-adenosyl-L-methionine</keyword>
<keyword evidence="2" id="KW-0808">Transferase</keyword>
<dbReference type="PANTHER" id="PTHR46165">
    <property type="entry name" value="SET AND MYND DOMAIN-CONTAINING PROTEIN 4"/>
    <property type="match status" value="1"/>
</dbReference>
<organism evidence="5 6">
    <name type="scientific">Neodiprion lecontei</name>
    <name type="common">Redheaded pine sawfly</name>
    <dbReference type="NCBI Taxonomy" id="441921"/>
    <lineage>
        <taxon>Eukaryota</taxon>
        <taxon>Metazoa</taxon>
        <taxon>Ecdysozoa</taxon>
        <taxon>Arthropoda</taxon>
        <taxon>Hexapoda</taxon>
        <taxon>Insecta</taxon>
        <taxon>Pterygota</taxon>
        <taxon>Neoptera</taxon>
        <taxon>Endopterygota</taxon>
        <taxon>Hymenoptera</taxon>
        <taxon>Tenthredinoidea</taxon>
        <taxon>Diprionidae</taxon>
        <taxon>Diprioninae</taxon>
        <taxon>Neodiprion</taxon>
    </lineage>
</organism>
<dbReference type="InterPro" id="IPR052097">
    <property type="entry name" value="SET-MYND_domain_protein"/>
</dbReference>
<evidence type="ECO:0000256" key="1">
    <source>
        <dbReference type="ARBA" id="ARBA00022603"/>
    </source>
</evidence>
<dbReference type="Gene3D" id="2.170.270.10">
    <property type="entry name" value="SET domain"/>
    <property type="match status" value="2"/>
</dbReference>
<dbReference type="Gene3D" id="6.10.140.2220">
    <property type="match status" value="1"/>
</dbReference>
<evidence type="ECO:0000313" key="6">
    <source>
        <dbReference type="RefSeq" id="XP_046602726.1"/>
    </source>
</evidence>
<dbReference type="Pfam" id="PF00856">
    <property type="entry name" value="SET"/>
    <property type="match status" value="1"/>
</dbReference>
<dbReference type="Gene3D" id="1.10.220.160">
    <property type="match status" value="1"/>
</dbReference>
<dbReference type="RefSeq" id="XP_046602726.1">
    <property type="nucleotide sequence ID" value="XM_046746770.1"/>
</dbReference>
<sequence length="345" mass="39726">MPKISAPNVKIPCASDAIAVEHSAKLVRHLIATRKIKPGEILILEKPHCTILDHWSIYTYCSHCLQISWTLIPCKYCVYAAYYSELCRDKAWNEYHEIECSIMGFLLCFSVPEQYWLGVRLTIMISQKGMKLATLKEELAHVDRFKGSHTKENINDGKFCNEQYRNIYTLPNNVGSSFVLKQLVSVLWCALSICMIGRETEMFGKKMEVNYTFTKNPHVIFVGELMLRNVDISLMKATVFGASCCSTSYDHGLTLLALCRLANHSCDPNTIEQWYTDHLALYAAYPIEKGEQIFRIYVPRYIVMDKSKRRGRLQDRNLMCECIPCKEDWPTLVTHCSYKQKAVTQ</sequence>
<name>A0ABM3GR42_NEOLC</name>
<keyword evidence="1" id="KW-0489">Methyltransferase</keyword>
<feature type="domain" description="SET" evidence="4">
    <location>
        <begin position="9"/>
        <end position="298"/>
    </location>
</feature>
<dbReference type="SUPFAM" id="SSF82199">
    <property type="entry name" value="SET domain"/>
    <property type="match status" value="1"/>
</dbReference>
<gene>
    <name evidence="6" type="primary">LOC107222000</name>
</gene>
<dbReference type="PANTHER" id="PTHR46165:SF6">
    <property type="entry name" value="SET AND MYND DOMAIN-CONTAINING PROTEIN 4-LIKE PROTEIN"/>
    <property type="match status" value="1"/>
</dbReference>
<keyword evidence="5" id="KW-1185">Reference proteome</keyword>
<evidence type="ECO:0000256" key="2">
    <source>
        <dbReference type="ARBA" id="ARBA00022679"/>
    </source>
</evidence>
<dbReference type="SUPFAM" id="SSF144232">
    <property type="entry name" value="HIT/MYND zinc finger-like"/>
    <property type="match status" value="1"/>
</dbReference>
<protein>
    <submittedName>
        <fullName evidence="6">SET and MYND domain-containing protein 4-like</fullName>
    </submittedName>
</protein>
<dbReference type="GeneID" id="107222000"/>
<reference evidence="6" key="1">
    <citation type="submission" date="2025-08" db="UniProtKB">
        <authorList>
            <consortium name="RefSeq"/>
        </authorList>
    </citation>
    <scope>IDENTIFICATION</scope>
    <source>
        <tissue evidence="6">Thorax and Abdomen</tissue>
    </source>
</reference>
<evidence type="ECO:0000313" key="5">
    <source>
        <dbReference type="Proteomes" id="UP000829291"/>
    </source>
</evidence>
<dbReference type="InterPro" id="IPR046341">
    <property type="entry name" value="SET_dom_sf"/>
</dbReference>
<dbReference type="Proteomes" id="UP000829291">
    <property type="component" value="Chromosome 1"/>
</dbReference>